<evidence type="ECO:0000313" key="9">
    <source>
        <dbReference type="Proteomes" id="UP000241261"/>
    </source>
</evidence>
<dbReference type="InterPro" id="IPR054613">
    <property type="entry name" value="Peptidase_S78_dom"/>
</dbReference>
<dbReference type="GO" id="GO:0046797">
    <property type="term" value="P:viral procapsid maturation"/>
    <property type="evidence" value="ECO:0007669"/>
    <property type="project" value="UniProtKB-KW"/>
</dbReference>
<feature type="compositionally biased region" description="Polar residues" evidence="6">
    <location>
        <begin position="210"/>
        <end position="222"/>
    </location>
</feature>
<keyword evidence="2 8" id="KW-0645">Protease</keyword>
<protein>
    <submittedName>
        <fullName evidence="8">Capsid maturation protease</fullName>
    </submittedName>
</protein>
<keyword evidence="5" id="KW-1273">Viral capsid maturation</keyword>
<keyword evidence="3" id="KW-0378">Hydrolase</keyword>
<feature type="domain" description="Prohead serine protease" evidence="7">
    <location>
        <begin position="25"/>
        <end position="170"/>
    </location>
</feature>
<reference evidence="8 9" key="1">
    <citation type="submission" date="2017-12" db="EMBL/GenBank/DDBJ databases">
        <authorList>
            <person name="Tomczak R."/>
            <person name="Garlena R.A."/>
            <person name="Russell D.A."/>
            <person name="Pope W.H."/>
            <person name="Jacobs-Sera D."/>
            <person name="Hatfull G.F."/>
        </authorList>
    </citation>
    <scope>NUCLEOTIDE SEQUENCE [LARGE SCALE GENOMIC DNA]</scope>
</reference>
<dbReference type="GO" id="GO:0008233">
    <property type="term" value="F:peptidase activity"/>
    <property type="evidence" value="ECO:0007669"/>
    <property type="project" value="UniProtKB-KW"/>
</dbReference>
<keyword evidence="9" id="KW-1185">Reference proteome</keyword>
<dbReference type="Pfam" id="PF04586">
    <property type="entry name" value="Peptidase_S78"/>
    <property type="match status" value="1"/>
</dbReference>
<dbReference type="InterPro" id="IPR006433">
    <property type="entry name" value="Prohead_protease"/>
</dbReference>
<accession>A0A2H5BFP9</accession>
<dbReference type="GO" id="GO:0006508">
    <property type="term" value="P:proteolysis"/>
    <property type="evidence" value="ECO:0007669"/>
    <property type="project" value="UniProtKB-KW"/>
</dbReference>
<keyword evidence="4" id="KW-0118">Viral capsid assembly</keyword>
<organism evidence="8 9">
    <name type="scientific">Microbacterium phage Dismas</name>
    <dbReference type="NCBI Taxonomy" id="2065199"/>
    <lineage>
        <taxon>Viruses</taxon>
        <taxon>Duplodnaviria</taxon>
        <taxon>Heunggongvirae</taxon>
        <taxon>Uroviricota</taxon>
        <taxon>Caudoviricetes</taxon>
        <taxon>Dismasvirus</taxon>
        <taxon>Dismasvirus dismas</taxon>
    </lineage>
</organism>
<keyword evidence="1" id="KW-1188">Viral release from host cell</keyword>
<evidence type="ECO:0000256" key="6">
    <source>
        <dbReference type="SAM" id="MobiDB-lite"/>
    </source>
</evidence>
<dbReference type="GeneID" id="40098803"/>
<dbReference type="OrthoDB" id="5876at10239"/>
<name>A0A2H5BFP9_9CAUD</name>
<dbReference type="Proteomes" id="UP000241261">
    <property type="component" value="Segment"/>
</dbReference>
<evidence type="ECO:0000313" key="8">
    <source>
        <dbReference type="EMBL" id="AUG84802.1"/>
    </source>
</evidence>
<gene>
    <name evidence="8" type="primary">5</name>
    <name evidence="8" type="ORF">PBI_DISMAS_5</name>
</gene>
<feature type="compositionally biased region" description="Low complexity" evidence="6">
    <location>
        <begin position="231"/>
        <end position="251"/>
    </location>
</feature>
<dbReference type="NCBIfam" id="TIGR01543">
    <property type="entry name" value="proheadase_HK97"/>
    <property type="match status" value="1"/>
</dbReference>
<dbReference type="RefSeq" id="YP_009622066.1">
    <property type="nucleotide sequence ID" value="NC_042099.1"/>
</dbReference>
<dbReference type="EMBL" id="MG670586">
    <property type="protein sequence ID" value="AUG84802.1"/>
    <property type="molecule type" value="Genomic_DNA"/>
</dbReference>
<evidence type="ECO:0000256" key="3">
    <source>
        <dbReference type="ARBA" id="ARBA00022801"/>
    </source>
</evidence>
<evidence type="ECO:0000259" key="7">
    <source>
        <dbReference type="Pfam" id="PF04586"/>
    </source>
</evidence>
<evidence type="ECO:0000256" key="2">
    <source>
        <dbReference type="ARBA" id="ARBA00022670"/>
    </source>
</evidence>
<evidence type="ECO:0000256" key="5">
    <source>
        <dbReference type="ARBA" id="ARBA00023045"/>
    </source>
</evidence>
<feature type="region of interest" description="Disordered" evidence="6">
    <location>
        <begin position="210"/>
        <end position="251"/>
    </location>
</feature>
<evidence type="ECO:0000256" key="1">
    <source>
        <dbReference type="ARBA" id="ARBA00022612"/>
    </source>
</evidence>
<evidence type="ECO:0000256" key="4">
    <source>
        <dbReference type="ARBA" id="ARBA00022950"/>
    </source>
</evidence>
<dbReference type="KEGG" id="vg:40098803"/>
<sequence length="251" mass="26667">MDLKSVRLSGLKAAGDDGVDLAEGEFTAYVSTWTRTPDSYGDVVAKGAFAESIAEWKASGNVLPILFGHDLVDPFSNLGYAKSLVEDDHGLLVHAALDLENPKAKQVYRMLKGRRINQMSFAYDTLESGDVEVPKADGDTVVARELRKLRIHEASVVPFGANSDTEVLAVKALKESLELKAGRTISAKNLESLETAYAALGDVIAAAKASNTDTNDEASSGKSQEDEGQEAKSAAARTKSALATASFISTL</sequence>
<proteinExistence type="predicted"/>